<dbReference type="InterPro" id="IPR005515">
    <property type="entry name" value="VOMI"/>
</dbReference>
<feature type="region of interest" description="Disordered" evidence="1">
    <location>
        <begin position="292"/>
        <end position="316"/>
    </location>
</feature>
<feature type="compositionally biased region" description="Polar residues" evidence="1">
    <location>
        <begin position="300"/>
        <end position="316"/>
    </location>
</feature>
<feature type="region of interest" description="Disordered" evidence="1">
    <location>
        <begin position="107"/>
        <end position="128"/>
    </location>
</feature>
<feature type="region of interest" description="Disordered" evidence="1">
    <location>
        <begin position="144"/>
        <end position="180"/>
    </location>
</feature>
<dbReference type="PANTHER" id="PTHR18841:SF0">
    <property type="entry name" value="VITELLINE MEMBRANE OUTER LAYER 1 HOMOLOG A-RELATED"/>
    <property type="match status" value="1"/>
</dbReference>
<evidence type="ECO:0000313" key="4">
    <source>
        <dbReference type="Proteomes" id="UP000507470"/>
    </source>
</evidence>
<feature type="compositionally biased region" description="Polar residues" evidence="1">
    <location>
        <begin position="252"/>
        <end position="274"/>
    </location>
</feature>
<dbReference type="InterPro" id="IPR003609">
    <property type="entry name" value="Pan_app"/>
</dbReference>
<dbReference type="Pfam" id="PF00024">
    <property type="entry name" value="PAN_1"/>
    <property type="match status" value="1"/>
</dbReference>
<evidence type="ECO:0000256" key="1">
    <source>
        <dbReference type="SAM" id="MobiDB-lite"/>
    </source>
</evidence>
<dbReference type="OrthoDB" id="6344411at2759"/>
<dbReference type="PANTHER" id="PTHR18841">
    <property type="entry name" value="VITELLINE MEMBRANE OUTER LAYER PROTEIN I-RELATED"/>
    <property type="match status" value="1"/>
</dbReference>
<reference evidence="3 4" key="1">
    <citation type="submission" date="2020-06" db="EMBL/GenBank/DDBJ databases">
        <authorList>
            <person name="Li R."/>
            <person name="Bekaert M."/>
        </authorList>
    </citation>
    <scope>NUCLEOTIDE SEQUENCE [LARGE SCALE GENOMIC DNA]</scope>
    <source>
        <strain evidence="4">wild</strain>
    </source>
</reference>
<dbReference type="SUPFAM" id="SSF51092">
    <property type="entry name" value="Vitelline membrane outer protein-I (VMO-I)"/>
    <property type="match status" value="1"/>
</dbReference>
<evidence type="ECO:0000313" key="3">
    <source>
        <dbReference type="EMBL" id="CAC5419013.1"/>
    </source>
</evidence>
<dbReference type="Pfam" id="PF03762">
    <property type="entry name" value="VOMI"/>
    <property type="match status" value="1"/>
</dbReference>
<dbReference type="Proteomes" id="UP000507470">
    <property type="component" value="Unassembled WGS sequence"/>
</dbReference>
<feature type="region of interest" description="Disordered" evidence="1">
    <location>
        <begin position="198"/>
        <end position="230"/>
    </location>
</feature>
<organism evidence="3 4">
    <name type="scientific">Mytilus coruscus</name>
    <name type="common">Sea mussel</name>
    <dbReference type="NCBI Taxonomy" id="42192"/>
    <lineage>
        <taxon>Eukaryota</taxon>
        <taxon>Metazoa</taxon>
        <taxon>Spiralia</taxon>
        <taxon>Lophotrochozoa</taxon>
        <taxon>Mollusca</taxon>
        <taxon>Bivalvia</taxon>
        <taxon>Autobranchia</taxon>
        <taxon>Pteriomorphia</taxon>
        <taxon>Mytilida</taxon>
        <taxon>Mytiloidea</taxon>
        <taxon>Mytilidae</taxon>
        <taxon>Mytilinae</taxon>
        <taxon>Mytilus</taxon>
    </lineage>
</organism>
<evidence type="ECO:0000259" key="2">
    <source>
        <dbReference type="Pfam" id="PF00024"/>
    </source>
</evidence>
<dbReference type="InterPro" id="IPR036706">
    <property type="entry name" value="VOMI_sf"/>
</dbReference>
<dbReference type="AlphaFoldDB" id="A0A6J8EGC9"/>
<sequence>MPMWSLCAQFCSRVQVCKSINFIAKSKTCQLNGAEPGEAISELHESVGNSFVAASTFPKELAGSCQDHGCQLSEVCIPKATTHSCIPLSVQFSERRTRYPTTDDIETKQTNGISQRSTSDFFPSSTHIPTAERLPTITEKTTNAIGYPTTDDIETKQPNGPTQRSTSDVLQSSTHVSTTEGLPTITEKTTDVIGYHTTDGIETKQPNGPTQRSTSDVLPSNVHVSPTEGLPTITEKTTDVIGYPTTDDIESKQPNGPTQRSTSGVLPSSTHVSTTEGLPTIIEKTTDVIGYPTTDDLETKQPQGPSQRSISDVLSSSTHVSTTEGLLPITEKTTDAIETSTLKVNNGFLYGNWGRKEYCALGHFAIGYSMKIEASQGSFRDDTALNAIRLQCGKPHWTGSRDYGNTVIGVEGPWGGWTSSQLCPNGEVMVSFSLQVEQKIIGDKTAANYVRFKCREIGSDTLGTVLGGSGKWGSYGAWSGYCTVGSAICGLKVKMEPEQGIIDDTSLNDVIFYCCKNVL</sequence>
<proteinExistence type="predicted"/>
<feature type="compositionally biased region" description="Polar residues" evidence="1">
    <location>
        <begin position="204"/>
        <end position="224"/>
    </location>
</feature>
<dbReference type="Gene3D" id="2.100.10.20">
    <property type="entry name" value="Vitelline membrane outer layer protein I (VOMI)"/>
    <property type="match status" value="1"/>
</dbReference>
<feature type="compositionally biased region" description="Polar residues" evidence="1">
    <location>
        <begin position="108"/>
        <end position="128"/>
    </location>
</feature>
<dbReference type="EMBL" id="CACVKT020008975">
    <property type="protein sequence ID" value="CAC5419013.1"/>
    <property type="molecule type" value="Genomic_DNA"/>
</dbReference>
<feature type="domain" description="Apple" evidence="2">
    <location>
        <begin position="7"/>
        <end position="41"/>
    </location>
</feature>
<dbReference type="GO" id="GO:0005615">
    <property type="term" value="C:extracellular space"/>
    <property type="evidence" value="ECO:0007669"/>
    <property type="project" value="TreeGrafter"/>
</dbReference>
<gene>
    <name evidence="3" type="ORF">MCOR_51403</name>
</gene>
<accession>A0A6J8EGC9</accession>
<feature type="region of interest" description="Disordered" evidence="1">
    <location>
        <begin position="244"/>
        <end position="274"/>
    </location>
</feature>
<protein>
    <submittedName>
        <fullName evidence="3">Vitelline membrane outer layer protein 1,Vitelline membrane outer layer protein 1 homolog</fullName>
    </submittedName>
</protein>
<feature type="compositionally biased region" description="Polar residues" evidence="1">
    <location>
        <begin position="156"/>
        <end position="180"/>
    </location>
</feature>
<name>A0A6J8EGC9_MYTCO</name>
<keyword evidence="4" id="KW-1185">Reference proteome</keyword>